<dbReference type="EMBL" id="CAJNOK010023526">
    <property type="protein sequence ID" value="CAF1364096.1"/>
    <property type="molecule type" value="Genomic_DNA"/>
</dbReference>
<keyword evidence="5" id="KW-1185">Reference proteome</keyword>
<dbReference type="AlphaFoldDB" id="A0A815EF03"/>
<name>A0A815EF03_9BILA</name>
<dbReference type="OrthoDB" id="10065583at2759"/>
<protein>
    <submittedName>
        <fullName evidence="1">Uncharacterized protein</fullName>
    </submittedName>
</protein>
<dbReference type="Proteomes" id="UP000663829">
    <property type="component" value="Unassembled WGS sequence"/>
</dbReference>
<sequence>MKRSRIRESLQDLDDIDQLDIEKIISDAFDQAVQLTERLELSNLLKEHGVFDLDSMSKYVFQQLNSSSKMFDYSTQMMIAMNLTLKKK</sequence>
<evidence type="ECO:0000313" key="1">
    <source>
        <dbReference type="EMBL" id="CAF1309145.1"/>
    </source>
</evidence>
<evidence type="ECO:0000313" key="3">
    <source>
        <dbReference type="EMBL" id="CAF4145302.1"/>
    </source>
</evidence>
<dbReference type="EMBL" id="CAJOBC010041581">
    <property type="protein sequence ID" value="CAF4145302.1"/>
    <property type="molecule type" value="Genomic_DNA"/>
</dbReference>
<evidence type="ECO:0000313" key="5">
    <source>
        <dbReference type="Proteomes" id="UP000663829"/>
    </source>
</evidence>
<accession>A0A815EF03</accession>
<evidence type="ECO:0000313" key="2">
    <source>
        <dbReference type="EMBL" id="CAF1364096.1"/>
    </source>
</evidence>
<organism evidence="1 5">
    <name type="scientific">Didymodactylos carnosus</name>
    <dbReference type="NCBI Taxonomy" id="1234261"/>
    <lineage>
        <taxon>Eukaryota</taxon>
        <taxon>Metazoa</taxon>
        <taxon>Spiralia</taxon>
        <taxon>Gnathifera</taxon>
        <taxon>Rotifera</taxon>
        <taxon>Eurotatoria</taxon>
        <taxon>Bdelloidea</taxon>
        <taxon>Philodinida</taxon>
        <taxon>Philodinidae</taxon>
        <taxon>Didymodactylos</taxon>
    </lineage>
</organism>
<dbReference type="EMBL" id="CAJNOQ010012852">
    <property type="protein sequence ID" value="CAF1309145.1"/>
    <property type="molecule type" value="Genomic_DNA"/>
</dbReference>
<reference evidence="1" key="1">
    <citation type="submission" date="2021-02" db="EMBL/GenBank/DDBJ databases">
        <authorList>
            <person name="Nowell W R."/>
        </authorList>
    </citation>
    <scope>NUCLEOTIDE SEQUENCE</scope>
</reference>
<dbReference type="EMBL" id="CAJOBA010045179">
    <property type="protein sequence ID" value="CAF4173609.1"/>
    <property type="molecule type" value="Genomic_DNA"/>
</dbReference>
<dbReference type="Proteomes" id="UP000682733">
    <property type="component" value="Unassembled WGS sequence"/>
</dbReference>
<evidence type="ECO:0000313" key="4">
    <source>
        <dbReference type="EMBL" id="CAF4173609.1"/>
    </source>
</evidence>
<comment type="caution">
    <text evidence="1">The sequence shown here is derived from an EMBL/GenBank/DDBJ whole genome shotgun (WGS) entry which is preliminary data.</text>
</comment>
<dbReference type="Proteomes" id="UP000677228">
    <property type="component" value="Unassembled WGS sequence"/>
</dbReference>
<dbReference type="Proteomes" id="UP000681722">
    <property type="component" value="Unassembled WGS sequence"/>
</dbReference>
<gene>
    <name evidence="1" type="ORF">GPM918_LOCUS28906</name>
    <name evidence="2" type="ORF">OVA965_LOCUS31368</name>
    <name evidence="3" type="ORF">SRO942_LOCUS29446</name>
    <name evidence="4" type="ORF">TMI583_LOCUS32192</name>
</gene>
<proteinExistence type="predicted"/>